<feature type="compositionally biased region" description="Low complexity" evidence="1">
    <location>
        <begin position="374"/>
        <end position="393"/>
    </location>
</feature>
<evidence type="ECO:0000256" key="1">
    <source>
        <dbReference type="SAM" id="MobiDB-lite"/>
    </source>
</evidence>
<dbReference type="AlphaFoldDB" id="A0AAV9WJ91"/>
<feature type="compositionally biased region" description="Acidic residues" evidence="1">
    <location>
        <begin position="678"/>
        <end position="696"/>
    </location>
</feature>
<protein>
    <submittedName>
        <fullName evidence="2">Uncharacterized protein</fullName>
    </submittedName>
</protein>
<feature type="region of interest" description="Disordered" evidence="1">
    <location>
        <begin position="813"/>
        <end position="834"/>
    </location>
</feature>
<dbReference type="EMBL" id="JAVHJL010000002">
    <property type="protein sequence ID" value="KAK6509211.1"/>
    <property type="molecule type" value="Genomic_DNA"/>
</dbReference>
<feature type="compositionally biased region" description="Basic and acidic residues" evidence="1">
    <location>
        <begin position="199"/>
        <end position="214"/>
    </location>
</feature>
<sequence length="858" mass="93932">MSPSFNSIFYDSAVSSPTEPQLTSPDGSVDPKGGLSYISVYSTVMVFNPDFNFGNIIKRSSTGPNNGNFTSWFESDSESSPVRNTPLTKIEEAPLSPKSKPRSIIATYDPKESPATADRNKVYPESSGPRIGLFPKRPKSNRKLNPKKQPPHGIEVTVPVNGKSNQRLDRRCMLDRSDAQYNSILLSESQDEDQAGGFRSRETSDSGLDDRDAGDLKLISNSTVSLPYSSSNNSSSSTIKLVEAPASASAITLPIVEEPSSSSNNLRIFRPKLQLRTAISNPTFRTTPVLIAPASSERRNSKERGLTQGKGLRATSSHSAVSRASSPERGTTETPQRSRTKLPLHSLLLSPLGAVARSRSRSTSRSRIPSIALSLSNSGNSNSHSNNTRSNSSARYSTISLGPSQEIDEADEAVAELSDMVSHGQAVGSAKEQQPSGSSRSVSRFRRFSLAYLSGSEHDYDGGSEQSSRSPLRSWKSWSNRSSIASFSSTSNRHSRGRYSAASISTSQGSSLSSSSTSALDHHTHPETGIHVDDRRRPSLSGSSVAELPWRQVPPQTYAHLMSSRRNSVATPTVTHHWQYSQTLTQTFTATKASSPNLTATTSRSSDGSSIHSLVERVYSAQPAQPTAEREDPFVAFYMATKPKTSPLEIQAEEIRAYEKQQKEEKILQRIANGSFFDSDDESDEEDEGANTLDEDEDLFGRSAAHDWWMSGIEESPEEDEDWEMPRVPSLEFDIRSQQRESSISTGTTLTTDDLHPSTPTAAEIAHYRKITELAMSEPPEKRRRRRRTASSECLIVDAAEGLRTMYLEEPSDDCAVEEEEDILGTKTPLPGELPLAPVKPLSLLPEAERASRRISMS</sequence>
<feature type="region of interest" description="Disordered" evidence="1">
    <location>
        <begin position="418"/>
        <end position="442"/>
    </location>
</feature>
<feature type="compositionally biased region" description="Low complexity" evidence="1">
    <location>
        <begin position="314"/>
        <end position="325"/>
    </location>
</feature>
<feature type="compositionally biased region" description="Polar residues" evidence="1">
    <location>
        <begin position="740"/>
        <end position="752"/>
    </location>
</feature>
<feature type="region of interest" description="Disordered" evidence="1">
    <location>
        <begin position="486"/>
        <end position="548"/>
    </location>
</feature>
<feature type="compositionally biased region" description="Basic and acidic residues" evidence="1">
    <location>
        <begin position="296"/>
        <end position="305"/>
    </location>
</feature>
<evidence type="ECO:0000313" key="2">
    <source>
        <dbReference type="EMBL" id="KAK6509211.1"/>
    </source>
</evidence>
<feature type="compositionally biased region" description="Polar residues" evidence="1">
    <location>
        <begin position="64"/>
        <end position="87"/>
    </location>
</feature>
<feature type="compositionally biased region" description="Polar residues" evidence="1">
    <location>
        <begin position="464"/>
        <end position="475"/>
    </location>
</feature>
<comment type="caution">
    <text evidence="2">The sequence shown here is derived from an EMBL/GenBank/DDBJ whole genome shotgun (WGS) entry which is preliminary data.</text>
</comment>
<feature type="region of interest" description="Disordered" evidence="1">
    <location>
        <begin position="64"/>
        <end position="168"/>
    </location>
</feature>
<proteinExistence type="predicted"/>
<feature type="region of interest" description="Disordered" evidence="1">
    <location>
        <begin position="456"/>
        <end position="475"/>
    </location>
</feature>
<dbReference type="Proteomes" id="UP001370758">
    <property type="component" value="Unassembled WGS sequence"/>
</dbReference>
<feature type="region of interest" description="Disordered" evidence="1">
    <location>
        <begin position="185"/>
        <end position="214"/>
    </location>
</feature>
<accession>A0AAV9WJ91</accession>
<feature type="compositionally biased region" description="Basic and acidic residues" evidence="1">
    <location>
        <begin position="520"/>
        <end position="537"/>
    </location>
</feature>
<feature type="compositionally biased region" description="Polar residues" evidence="1">
    <location>
        <begin position="328"/>
        <end position="337"/>
    </location>
</feature>
<evidence type="ECO:0000313" key="3">
    <source>
        <dbReference type="Proteomes" id="UP001370758"/>
    </source>
</evidence>
<feature type="compositionally biased region" description="Acidic residues" evidence="1">
    <location>
        <begin position="813"/>
        <end position="823"/>
    </location>
</feature>
<feature type="compositionally biased region" description="Basic residues" evidence="1">
    <location>
        <begin position="136"/>
        <end position="150"/>
    </location>
</feature>
<feature type="region of interest" description="Disordered" evidence="1">
    <location>
        <begin position="736"/>
        <end position="758"/>
    </location>
</feature>
<keyword evidence="3" id="KW-1185">Reference proteome</keyword>
<feature type="region of interest" description="Disordered" evidence="1">
    <location>
        <begin position="291"/>
        <end position="396"/>
    </location>
</feature>
<feature type="compositionally biased region" description="Low complexity" evidence="1">
    <location>
        <begin position="343"/>
        <end position="352"/>
    </location>
</feature>
<reference evidence="2 3" key="1">
    <citation type="submission" date="2023-08" db="EMBL/GenBank/DDBJ databases">
        <authorList>
            <person name="Palmer J.M."/>
        </authorList>
    </citation>
    <scope>NUCLEOTIDE SEQUENCE [LARGE SCALE GENOMIC DNA]</scope>
    <source>
        <strain evidence="2 3">TWF481</strain>
    </source>
</reference>
<feature type="compositionally biased region" description="Low complexity" evidence="1">
    <location>
        <begin position="500"/>
        <end position="519"/>
    </location>
</feature>
<feature type="region of interest" description="Disordered" evidence="1">
    <location>
        <begin position="673"/>
        <end position="696"/>
    </location>
</feature>
<name>A0AAV9WJ91_9PEZI</name>
<organism evidence="2 3">
    <name type="scientific">Arthrobotrys musiformis</name>
    <dbReference type="NCBI Taxonomy" id="47236"/>
    <lineage>
        <taxon>Eukaryota</taxon>
        <taxon>Fungi</taxon>
        <taxon>Dikarya</taxon>
        <taxon>Ascomycota</taxon>
        <taxon>Pezizomycotina</taxon>
        <taxon>Orbiliomycetes</taxon>
        <taxon>Orbiliales</taxon>
        <taxon>Orbiliaceae</taxon>
        <taxon>Arthrobotrys</taxon>
    </lineage>
</organism>
<gene>
    <name evidence="2" type="ORF">TWF481_003971</name>
</gene>